<dbReference type="GO" id="GO:0044331">
    <property type="term" value="P:cell-cell adhesion mediated by cadherin"/>
    <property type="evidence" value="ECO:0007669"/>
    <property type="project" value="TreeGrafter"/>
</dbReference>
<keyword evidence="2" id="KW-1003">Cell membrane</keyword>
<feature type="domain" description="Cadherin" evidence="13">
    <location>
        <begin position="125"/>
        <end position="191"/>
    </location>
</feature>
<dbReference type="GO" id="GO:0016339">
    <property type="term" value="P:calcium-dependent cell-cell adhesion via plasma membrane cell adhesion molecules"/>
    <property type="evidence" value="ECO:0007669"/>
    <property type="project" value="TreeGrafter"/>
</dbReference>
<dbReference type="GO" id="GO:0045296">
    <property type="term" value="F:cadherin binding"/>
    <property type="evidence" value="ECO:0007669"/>
    <property type="project" value="TreeGrafter"/>
</dbReference>
<dbReference type="InterPro" id="IPR020894">
    <property type="entry name" value="Cadherin_CS"/>
</dbReference>
<dbReference type="STRING" id="52670.A0A2I4BTJ3"/>
<feature type="domain" description="Cadherin" evidence="13">
    <location>
        <begin position="31"/>
        <end position="124"/>
    </location>
</feature>
<keyword evidence="8 11" id="KW-0472">Membrane</keyword>
<evidence type="ECO:0000313" key="14">
    <source>
        <dbReference type="Proteomes" id="UP000192220"/>
    </source>
</evidence>
<dbReference type="FunFam" id="2.60.40.60:FF:000011">
    <property type="entry name" value="Cadherin 1"/>
    <property type="match status" value="1"/>
</dbReference>
<evidence type="ECO:0000259" key="13">
    <source>
        <dbReference type="PROSITE" id="PS50268"/>
    </source>
</evidence>
<feature type="domain" description="Cadherin" evidence="13">
    <location>
        <begin position="392"/>
        <end position="498"/>
    </location>
</feature>
<evidence type="ECO:0000313" key="15">
    <source>
        <dbReference type="RefSeq" id="XP_013871075.1"/>
    </source>
</evidence>
<keyword evidence="5 10" id="KW-0106">Calcium</keyword>
<evidence type="ECO:0000256" key="4">
    <source>
        <dbReference type="ARBA" id="ARBA00022737"/>
    </source>
</evidence>
<dbReference type="PRINTS" id="PR00205">
    <property type="entry name" value="CADHERIN"/>
</dbReference>
<dbReference type="PANTHER" id="PTHR24027">
    <property type="entry name" value="CADHERIN-23"/>
    <property type="match status" value="1"/>
</dbReference>
<dbReference type="InterPro" id="IPR039808">
    <property type="entry name" value="Cadherin"/>
</dbReference>
<evidence type="ECO:0000256" key="7">
    <source>
        <dbReference type="ARBA" id="ARBA00022989"/>
    </source>
</evidence>
<evidence type="ECO:0000256" key="9">
    <source>
        <dbReference type="ARBA" id="ARBA00023180"/>
    </source>
</evidence>
<dbReference type="GO" id="GO:0034332">
    <property type="term" value="P:adherens junction organization"/>
    <property type="evidence" value="ECO:0007669"/>
    <property type="project" value="TreeGrafter"/>
</dbReference>
<feature type="domain" description="Cadherin" evidence="13">
    <location>
        <begin position="315"/>
        <end position="391"/>
    </location>
</feature>
<dbReference type="SMART" id="SM00112">
    <property type="entry name" value="CA"/>
    <property type="match status" value="6"/>
</dbReference>
<proteinExistence type="predicted"/>
<keyword evidence="14" id="KW-1185">Reference proteome</keyword>
<comment type="subcellular location">
    <subcellularLocation>
        <location evidence="1">Cell membrane</location>
    </subcellularLocation>
</comment>
<evidence type="ECO:0000256" key="10">
    <source>
        <dbReference type="PROSITE-ProRule" id="PRU00043"/>
    </source>
</evidence>
<dbReference type="GO" id="GO:0007043">
    <property type="term" value="P:cell-cell junction assembly"/>
    <property type="evidence" value="ECO:0007669"/>
    <property type="project" value="TreeGrafter"/>
</dbReference>
<dbReference type="GeneID" id="106522570"/>
<dbReference type="CDD" id="cd11304">
    <property type="entry name" value="Cadherin_repeat"/>
    <property type="match status" value="6"/>
</dbReference>
<sequence>MTPMVHLLLLPFLFSIVDGTNLDEKKGPFEDIRLNVPEATPVPYAVYQFQVAHAGVDDFRLSGEGEDSIKISKDGWLYLEKPLDWSRDDHYIFNVEALANGEVVDGPVAVTINVVDLNNNAPYFNQSSYTATVRERSSSGVAFTRVFASDRDDPDSPNAHLTYSLVSQIPNNHNILLFQVNPDTGEISTTKEGEEMLKAREGIQYSRGEDHSIDALKVKFDEYCPAQNIPYEENPFFTCVKRAEMRRRNVNPLEDPDYTLIVRAQDMGGASDHALSGNTRVHIVVQQNLWVNPGPITVKENLKGEYPQVIAKVRSNNPDAVYSLVQKERELKFPFQVTEDGEILVTEELDREEKETYILVVFAKDVHDNEVDPPMAILVQVEDLNDNKPECAHEESVFEVQEDEPTGSLIGQLLAHDDDKEGTLNAQLTYTIVSQTPTTESNTFFIDESSGNIKALRVLRRNEHQVYNLNVRVSDSVFSTDCKVIIKVIDVNNELPLFEKNDYGNSTLAEDTPVGHTLLTIRATDADDPGSGSSLIQFHISAGNENEVFRVESDDTGVGHVVLAKPLDFESSPTYNLQIDARNPEPLMTGLEYGSESTVFLIVHVTNVDEAPEFSLDRQDVTVPENFTKGSVLFTVEAKDPEGKEIGFKLDGDSQGWLEIDSATGEIRTKEKLDREKQETFEVTITAFEKENPEKSSEQVVHVRLLDVNDNVPKLTEAQAFICMQNIKPVLIKAEDKDSAPFSQPFTFALAKKSPNWELYTVDATSAEVHLKKQPIKEANFTLNINIKDNAGVGVTQALEVRVCNCTTLGYCYIPPHGQNFKLGIGPTVGILAGIIGFCIIAFIVVIKRSSKKNKKKVLTDEQETNAMM</sequence>
<evidence type="ECO:0000256" key="2">
    <source>
        <dbReference type="ARBA" id="ARBA00022475"/>
    </source>
</evidence>
<keyword evidence="6" id="KW-0130">Cell adhesion</keyword>
<protein>
    <submittedName>
        <fullName evidence="15">Cadherin-17</fullName>
    </submittedName>
</protein>
<evidence type="ECO:0000256" key="6">
    <source>
        <dbReference type="ARBA" id="ARBA00022889"/>
    </source>
</evidence>
<feature type="chain" id="PRO_5014195235" evidence="12">
    <location>
        <begin position="20"/>
        <end position="869"/>
    </location>
</feature>
<dbReference type="SUPFAM" id="SSF49313">
    <property type="entry name" value="Cadherin-like"/>
    <property type="match status" value="7"/>
</dbReference>
<dbReference type="PANTHER" id="PTHR24027:SF419">
    <property type="entry name" value="CADHERIN-17"/>
    <property type="match status" value="1"/>
</dbReference>
<dbReference type="GO" id="GO:0005509">
    <property type="term" value="F:calcium ion binding"/>
    <property type="evidence" value="ECO:0007669"/>
    <property type="project" value="UniProtKB-UniRule"/>
</dbReference>
<dbReference type="CTD" id="1015"/>
<keyword evidence="3 11" id="KW-0812">Transmembrane</keyword>
<gene>
    <name evidence="15" type="primary">cdh17</name>
</gene>
<feature type="transmembrane region" description="Helical" evidence="11">
    <location>
        <begin position="825"/>
        <end position="847"/>
    </location>
</feature>
<dbReference type="FunFam" id="2.60.40.60:FF:000163">
    <property type="entry name" value="Cadherin 17"/>
    <property type="match status" value="1"/>
</dbReference>
<dbReference type="GO" id="GO:0007156">
    <property type="term" value="P:homophilic cell adhesion via plasma membrane adhesion molecules"/>
    <property type="evidence" value="ECO:0007669"/>
    <property type="project" value="InterPro"/>
</dbReference>
<dbReference type="KEGG" id="alim:106522570"/>
<dbReference type="PROSITE" id="PS00232">
    <property type="entry name" value="CADHERIN_1"/>
    <property type="match status" value="2"/>
</dbReference>
<dbReference type="Proteomes" id="UP000192220">
    <property type="component" value="Unplaced"/>
</dbReference>
<feature type="domain" description="Cadherin" evidence="13">
    <location>
        <begin position="615"/>
        <end position="715"/>
    </location>
</feature>
<dbReference type="GO" id="GO:0016342">
    <property type="term" value="C:catenin complex"/>
    <property type="evidence" value="ECO:0007669"/>
    <property type="project" value="TreeGrafter"/>
</dbReference>
<dbReference type="FunFam" id="2.60.40.60:FF:000020">
    <property type="entry name" value="Dachsous cadherin-related 1b"/>
    <property type="match status" value="1"/>
</dbReference>
<feature type="signal peptide" evidence="12">
    <location>
        <begin position="1"/>
        <end position="19"/>
    </location>
</feature>
<dbReference type="GO" id="GO:0008013">
    <property type="term" value="F:beta-catenin binding"/>
    <property type="evidence" value="ECO:0007669"/>
    <property type="project" value="TreeGrafter"/>
</dbReference>
<keyword evidence="4" id="KW-0677">Repeat</keyword>
<name>A0A2I4BTJ3_AUSLI</name>
<dbReference type="InterPro" id="IPR002126">
    <property type="entry name" value="Cadherin-like_dom"/>
</dbReference>
<evidence type="ECO:0000256" key="12">
    <source>
        <dbReference type="SAM" id="SignalP"/>
    </source>
</evidence>
<evidence type="ECO:0000256" key="11">
    <source>
        <dbReference type="SAM" id="Phobius"/>
    </source>
</evidence>
<keyword evidence="9" id="KW-0325">Glycoprotein</keyword>
<dbReference type="PROSITE" id="PS50268">
    <property type="entry name" value="CADHERIN_2"/>
    <property type="match status" value="7"/>
</dbReference>
<evidence type="ECO:0000256" key="5">
    <source>
        <dbReference type="ARBA" id="ARBA00022837"/>
    </source>
</evidence>
<feature type="domain" description="Cadherin" evidence="13">
    <location>
        <begin position="507"/>
        <end position="614"/>
    </location>
</feature>
<dbReference type="GO" id="GO:0005912">
    <property type="term" value="C:adherens junction"/>
    <property type="evidence" value="ECO:0007669"/>
    <property type="project" value="TreeGrafter"/>
</dbReference>
<dbReference type="InterPro" id="IPR015919">
    <property type="entry name" value="Cadherin-like_sf"/>
</dbReference>
<dbReference type="Pfam" id="PF00028">
    <property type="entry name" value="Cadherin"/>
    <property type="match status" value="5"/>
</dbReference>
<organism evidence="14 15">
    <name type="scientific">Austrofundulus limnaeus</name>
    <name type="common">Annual killifish</name>
    <dbReference type="NCBI Taxonomy" id="52670"/>
    <lineage>
        <taxon>Eukaryota</taxon>
        <taxon>Metazoa</taxon>
        <taxon>Chordata</taxon>
        <taxon>Craniata</taxon>
        <taxon>Vertebrata</taxon>
        <taxon>Euteleostomi</taxon>
        <taxon>Actinopterygii</taxon>
        <taxon>Neopterygii</taxon>
        <taxon>Teleostei</taxon>
        <taxon>Neoteleostei</taxon>
        <taxon>Acanthomorphata</taxon>
        <taxon>Ovalentaria</taxon>
        <taxon>Atherinomorphae</taxon>
        <taxon>Cyprinodontiformes</taxon>
        <taxon>Rivulidae</taxon>
        <taxon>Austrofundulus</taxon>
    </lineage>
</organism>
<keyword evidence="7 11" id="KW-1133">Transmembrane helix</keyword>
<dbReference type="RefSeq" id="XP_013871075.1">
    <property type="nucleotide sequence ID" value="XM_014015621.1"/>
</dbReference>
<evidence type="ECO:0000256" key="3">
    <source>
        <dbReference type="ARBA" id="ARBA00022692"/>
    </source>
</evidence>
<dbReference type="GO" id="GO:0016477">
    <property type="term" value="P:cell migration"/>
    <property type="evidence" value="ECO:0007669"/>
    <property type="project" value="TreeGrafter"/>
</dbReference>
<evidence type="ECO:0000256" key="1">
    <source>
        <dbReference type="ARBA" id="ARBA00004236"/>
    </source>
</evidence>
<dbReference type="InParanoid" id="A0A2I4BTJ3"/>
<reference evidence="15" key="1">
    <citation type="submission" date="2025-08" db="UniProtKB">
        <authorList>
            <consortium name="RefSeq"/>
        </authorList>
    </citation>
    <scope>IDENTIFICATION</scope>
    <source>
        <strain evidence="15">Quisiro</strain>
        <tissue evidence="15">Liver</tissue>
    </source>
</reference>
<keyword evidence="12" id="KW-0732">Signal</keyword>
<dbReference type="OrthoDB" id="9946173at2759"/>
<dbReference type="GO" id="GO:0000902">
    <property type="term" value="P:cell morphogenesis"/>
    <property type="evidence" value="ECO:0007669"/>
    <property type="project" value="TreeGrafter"/>
</dbReference>
<evidence type="ECO:0000256" key="8">
    <source>
        <dbReference type="ARBA" id="ARBA00023136"/>
    </source>
</evidence>
<dbReference type="Gene3D" id="2.60.40.60">
    <property type="entry name" value="Cadherins"/>
    <property type="match status" value="7"/>
</dbReference>
<accession>A0A2I4BTJ3</accession>
<dbReference type="AlphaFoldDB" id="A0A2I4BTJ3"/>
<feature type="domain" description="Cadherin" evidence="13">
    <location>
        <begin position="727"/>
        <end position="818"/>
    </location>
</feature>